<feature type="region of interest" description="Disordered" evidence="1">
    <location>
        <begin position="499"/>
        <end position="525"/>
    </location>
</feature>
<dbReference type="Proteomes" id="UP000037069">
    <property type="component" value="Unassembled WGS sequence"/>
</dbReference>
<reference evidence="2 3" key="1">
    <citation type="journal article" date="2015" name="Nat. Commun.">
        <title>Lucilia cuprina genome unlocks parasitic fly biology to underpin future interventions.</title>
        <authorList>
            <person name="Anstead C.A."/>
            <person name="Korhonen P.K."/>
            <person name="Young N.D."/>
            <person name="Hall R.S."/>
            <person name="Jex A.R."/>
            <person name="Murali S.C."/>
            <person name="Hughes D.S."/>
            <person name="Lee S.F."/>
            <person name="Perry T."/>
            <person name="Stroehlein A.J."/>
            <person name="Ansell B.R."/>
            <person name="Breugelmans B."/>
            <person name="Hofmann A."/>
            <person name="Qu J."/>
            <person name="Dugan S."/>
            <person name="Lee S.L."/>
            <person name="Chao H."/>
            <person name="Dinh H."/>
            <person name="Han Y."/>
            <person name="Doddapaneni H.V."/>
            <person name="Worley K.C."/>
            <person name="Muzny D.M."/>
            <person name="Ioannidis P."/>
            <person name="Waterhouse R.M."/>
            <person name="Zdobnov E.M."/>
            <person name="James P.J."/>
            <person name="Bagnall N.H."/>
            <person name="Kotze A.C."/>
            <person name="Gibbs R.A."/>
            <person name="Richards S."/>
            <person name="Batterham P."/>
            <person name="Gasser R.B."/>
        </authorList>
    </citation>
    <scope>NUCLEOTIDE SEQUENCE [LARGE SCALE GENOMIC DNA]</scope>
    <source>
        <strain evidence="2 3">LS</strain>
        <tissue evidence="2">Full body</tissue>
    </source>
</reference>
<feature type="compositionally biased region" description="Low complexity" evidence="1">
    <location>
        <begin position="499"/>
        <end position="509"/>
    </location>
</feature>
<organism evidence="2 3">
    <name type="scientific">Lucilia cuprina</name>
    <name type="common">Green bottle fly</name>
    <name type="synonym">Australian sheep blowfly</name>
    <dbReference type="NCBI Taxonomy" id="7375"/>
    <lineage>
        <taxon>Eukaryota</taxon>
        <taxon>Metazoa</taxon>
        <taxon>Ecdysozoa</taxon>
        <taxon>Arthropoda</taxon>
        <taxon>Hexapoda</taxon>
        <taxon>Insecta</taxon>
        <taxon>Pterygota</taxon>
        <taxon>Neoptera</taxon>
        <taxon>Endopterygota</taxon>
        <taxon>Diptera</taxon>
        <taxon>Brachycera</taxon>
        <taxon>Muscomorpha</taxon>
        <taxon>Oestroidea</taxon>
        <taxon>Calliphoridae</taxon>
        <taxon>Luciliinae</taxon>
        <taxon>Lucilia</taxon>
    </lineage>
</organism>
<dbReference type="GO" id="GO:0016592">
    <property type="term" value="C:mediator complex"/>
    <property type="evidence" value="ECO:0007669"/>
    <property type="project" value="TreeGrafter"/>
</dbReference>
<evidence type="ECO:0000256" key="1">
    <source>
        <dbReference type="SAM" id="MobiDB-lite"/>
    </source>
</evidence>
<dbReference type="PANTHER" id="PTHR46007">
    <property type="entry name" value="MEDIATOR OF RNA POLYMERASE II TRANSCRIPTION SUBUNIT 12"/>
    <property type="match status" value="1"/>
</dbReference>
<dbReference type="OrthoDB" id="45313at2759"/>
<dbReference type="PANTHER" id="PTHR46007:SF8">
    <property type="entry name" value="C2H2-TYPE DOMAIN-CONTAINING PROTEIN"/>
    <property type="match status" value="1"/>
</dbReference>
<feature type="compositionally biased region" description="Low complexity" evidence="1">
    <location>
        <begin position="865"/>
        <end position="877"/>
    </location>
</feature>
<keyword evidence="3" id="KW-1185">Reference proteome</keyword>
<feature type="compositionally biased region" description="Low complexity" evidence="1">
    <location>
        <begin position="165"/>
        <end position="195"/>
    </location>
</feature>
<dbReference type="GO" id="GO:0045944">
    <property type="term" value="P:positive regulation of transcription by RNA polymerase II"/>
    <property type="evidence" value="ECO:0007669"/>
    <property type="project" value="TreeGrafter"/>
</dbReference>
<feature type="compositionally biased region" description="Basic residues" evidence="1">
    <location>
        <begin position="510"/>
        <end position="520"/>
    </location>
</feature>
<dbReference type="OMA" id="ATMTPLR"/>
<feature type="compositionally biased region" description="Low complexity" evidence="1">
    <location>
        <begin position="845"/>
        <end position="855"/>
    </location>
</feature>
<evidence type="ECO:0000313" key="3">
    <source>
        <dbReference type="Proteomes" id="UP000037069"/>
    </source>
</evidence>
<dbReference type="GO" id="GO:0003713">
    <property type="term" value="F:transcription coactivator activity"/>
    <property type="evidence" value="ECO:0007669"/>
    <property type="project" value="TreeGrafter"/>
</dbReference>
<feature type="region of interest" description="Disordered" evidence="1">
    <location>
        <begin position="822"/>
        <end position="877"/>
    </location>
</feature>
<gene>
    <name evidence="2" type="ORF">FF38_07110</name>
</gene>
<accession>A0A0L0CGL5</accession>
<feature type="region of interest" description="Disordered" evidence="1">
    <location>
        <begin position="286"/>
        <end position="305"/>
    </location>
</feature>
<dbReference type="InterPro" id="IPR051647">
    <property type="entry name" value="Mediator_comp_sub12"/>
</dbReference>
<name>A0A0L0CGL5_LUCCU</name>
<comment type="caution">
    <text evidence="2">The sequence shown here is derived from an EMBL/GenBank/DDBJ whole genome shotgun (WGS) entry which is preliminary data.</text>
</comment>
<protein>
    <submittedName>
        <fullName evidence="2">Uncharacterized protein</fullName>
    </submittedName>
</protein>
<proteinExistence type="predicted"/>
<evidence type="ECO:0000313" key="2">
    <source>
        <dbReference type="EMBL" id="KNC31366.1"/>
    </source>
</evidence>
<dbReference type="AlphaFoldDB" id="A0A0L0CGL5"/>
<feature type="region of interest" description="Disordered" evidence="1">
    <location>
        <begin position="155"/>
        <end position="195"/>
    </location>
</feature>
<sequence>MISSFQSRNHQHHNLDIFHSFLYIIVQQMSFVIVQASAITIYQNRTTTATADTTAHDQTVDSSNNLSQFQATSSDFITTPTNSKHLSINYDPQLNKENLTITNHIIRTNIIVGTESGVGGVGVESAASDFKENFSEKAKTTDNMRAKLQQLLQRENDNDDEEKQQLQQDLQQQMQEQQQQLQQQHNQQQQQQQHQYQQSQHAILAGENAYLLERIDGSMHEQPIYGTWRAKARRPQAPLLAATATTTTTTTAAATAHLQPSSSIQTLMTEIDENLYGRFNQQQQHQQQHQHHHYERLPKRSSTMTPVRRELHDQIPRPPRLTSRQPSVALRRQFSDIPLTNGMIRDESRPKPFHYPFEGPLPEEFKKIQQSERGLSADTDPQVHNIQDILQKLNLGSGGNKVPPLMMMPSGLHISGSFKNLKSSGIGNFFRGKRNKKQIQMQFPMHMPMQMLPNPYQSPVINLMQQPYQQRIAMEQFYPFKARSPGEINLLAMQQQQQLQQQKFKNPQTKGKKQKKKSKDKKNTLASSNLMLQQYPFATAAPELMYPSMYSPFMSINVTQAPPLQMSKRVPFKVNLDIFPVMPPSKTFKSPAGYAMDEARIVSTMRPPTALRNPFMEYLTTPLTPSAAAALSFYNPYNPKQPVYNPVRFPTGAQNPVVNMAQTNSMQMVYPDQMHKYLQQQQQQQQNLFSNYLNNQGHQTPFLPIDCDQPIPSASSGQTGTGNTNNNPIMVHLNVFPKQKNTPPISTNPFYNNGPHIQRNTIQEESETSLSPIEPRHQGRSLNDTVSTKIERSDSTDNFQQIQPIRAEDDLVDFEHPIVAESSDDNNELPQPAALVGGKPNMATESSSSSFYYESRPNTTMSSAGDNSNTNYNGNINGNMEQMVSEARTASLFRFPVEDLIQFQVHDAM</sequence>
<dbReference type="EMBL" id="JRES01000428">
    <property type="protein sequence ID" value="KNC31366.1"/>
    <property type="molecule type" value="Genomic_DNA"/>
</dbReference>